<proteinExistence type="predicted"/>
<dbReference type="EMBL" id="JYMX02000008">
    <property type="protein sequence ID" value="MCW3712131.1"/>
    <property type="molecule type" value="Genomic_DNA"/>
</dbReference>
<sequence length="73" mass="8602">MNYTKALATITADTRFGSFQDYDPELLEQLEYWSELPADLKAFCRTVDMRIGSEPYYEHVLYWLGVKSKAERE</sequence>
<dbReference type="Proteomes" id="UP000191686">
    <property type="component" value="Unassembled WGS sequence"/>
</dbReference>
<evidence type="ECO:0000313" key="1">
    <source>
        <dbReference type="EMBL" id="MCW3712131.1"/>
    </source>
</evidence>
<reference evidence="1 2" key="1">
    <citation type="journal article" date="2017" name="Front. Microbiol.">
        <title>Genomics reveals a unique clone of Burkholderia cenocepacia harbouring an actively excising novel genomic island.</title>
        <authorList>
            <person name="Patil P."/>
            <person name="Mali S."/>
            <person name="Midha S."/>
            <person name="Gautam V."/>
            <person name="Dash L."/>
            <person name="Kumar S."/>
            <person name="Shastri J."/>
            <person name="Singhal L."/>
            <person name="Patil P.B."/>
        </authorList>
    </citation>
    <scope>NUCLEOTIDE SEQUENCE [LARGE SCALE GENOMIC DNA]</scope>
    <source>
        <strain evidence="1 2">BC-19</strain>
    </source>
</reference>
<dbReference type="RefSeq" id="WP_143262428.1">
    <property type="nucleotide sequence ID" value="NZ_JAIMHC010000001.1"/>
</dbReference>
<organism evidence="1 2">
    <name type="scientific">Burkholderia cenocepacia</name>
    <dbReference type="NCBI Taxonomy" id="95486"/>
    <lineage>
        <taxon>Bacteria</taxon>
        <taxon>Pseudomonadati</taxon>
        <taxon>Pseudomonadota</taxon>
        <taxon>Betaproteobacteria</taxon>
        <taxon>Burkholderiales</taxon>
        <taxon>Burkholderiaceae</taxon>
        <taxon>Burkholderia</taxon>
        <taxon>Burkholderia cepacia complex</taxon>
    </lineage>
</organism>
<reference evidence="1 2" key="2">
    <citation type="journal article" date="2017" name="Front. Microbiol.">
        <title>Genomics Reveals a Unique Clone of Burkholderia cenocepacia Harboring an Actively Excising Novel Genomic Island.</title>
        <authorList>
            <person name="Patil P.P."/>
            <person name="Mali S."/>
            <person name="Midha S."/>
            <person name="Gautam V."/>
            <person name="Dash L."/>
            <person name="Kumar S."/>
            <person name="Shastri J."/>
            <person name="Singhal L."/>
            <person name="Patil P.B."/>
        </authorList>
    </citation>
    <scope>NUCLEOTIDE SEQUENCE [LARGE SCALE GENOMIC DNA]</scope>
    <source>
        <strain evidence="1 2">BC-19</strain>
    </source>
</reference>
<protein>
    <submittedName>
        <fullName evidence="1">Uncharacterized protein</fullName>
    </submittedName>
</protein>
<gene>
    <name evidence="1" type="ORF">UE95_012615</name>
</gene>
<accession>A0ABD4UCK7</accession>
<dbReference type="AlphaFoldDB" id="A0ABD4UCK7"/>
<evidence type="ECO:0000313" key="2">
    <source>
        <dbReference type="Proteomes" id="UP000191686"/>
    </source>
</evidence>
<comment type="caution">
    <text evidence="1">The sequence shown here is derived from an EMBL/GenBank/DDBJ whole genome shotgun (WGS) entry which is preliminary data.</text>
</comment>
<name>A0ABD4UCK7_9BURK</name>